<dbReference type="Pfam" id="PF08486">
    <property type="entry name" value="SpoIID"/>
    <property type="match status" value="1"/>
</dbReference>
<keyword evidence="1" id="KW-0472">Membrane</keyword>
<organism evidence="3 4">
    <name type="scientific">Hungatella hominis</name>
    <dbReference type="NCBI Taxonomy" id="2763050"/>
    <lineage>
        <taxon>Bacteria</taxon>
        <taxon>Bacillati</taxon>
        <taxon>Bacillota</taxon>
        <taxon>Clostridia</taxon>
        <taxon>Lachnospirales</taxon>
        <taxon>Lachnospiraceae</taxon>
        <taxon>Hungatella</taxon>
    </lineage>
</organism>
<protein>
    <submittedName>
        <fullName evidence="3">SpoIID/LytB domain-containing protein</fullName>
    </submittedName>
</protein>
<keyword evidence="1" id="KW-0812">Transmembrane</keyword>
<dbReference type="Proteomes" id="UP000634672">
    <property type="component" value="Unassembled WGS sequence"/>
</dbReference>
<evidence type="ECO:0000259" key="2">
    <source>
        <dbReference type="Pfam" id="PF08486"/>
    </source>
</evidence>
<dbReference type="InterPro" id="IPR013693">
    <property type="entry name" value="SpoIID/LytB_N"/>
</dbReference>
<dbReference type="PANTHER" id="PTHR30032">
    <property type="entry name" value="N-ACETYLMURAMOYL-L-ALANINE AMIDASE-RELATED"/>
    <property type="match status" value="1"/>
</dbReference>
<name>A0ABR7HDE6_9FIRM</name>
<keyword evidence="1" id="KW-1133">Transmembrane helix</keyword>
<sequence>MNKRKFIAFAAGIPLLVLILIIIILVSETKPGGISRAAAYKSAALLLTDAESCEQLLKEQGQNYFSEKDRNNWYAKYLNYLYVNGYLSPDTTPSDPEYVQGYLTYREAEELAEALVPGQGEAAHVGKKKQGKTFPSDNWWFIYDSLRKELDQEGRIKEVDVLLYGTPMNIRSAPAWTAYTSEGKFRFEGISLDSYIDWELKVLVKDGEMIAVRETVSDSVTYKNVWLTRGEGETFSVHLDTIERTFPMEASLGQSEEFADNLADLSLKNGKLQKVTLKKKRITGKVLAVKDDSIEIEGYGKIKLDKDFKVYKLYGQFEEQSISDILVGYDIQEFVVAHGKLCAALTMREFDAKTIRVMIMNTNFQSVFHPSVTLSAESGLNIAYGEESVQIPAKAEVIIDPSDERLKDGRIVVTPVEAGDTISVNSIRRSLGTPTYSGSIEIRKETEGITLINELYLEDYLTRVVPSEMPDSYEMEALKAQAVCARTYAYRQIQSNTYSQYGAHVDDSTRFQVYNNLKTSDKTEQAVRETYGKLLFYQDAPIEAFYFSTSCGHTTDGSIWGSDPAKYPYLDGCLLETGRSVLNLSTNAAFEAFIKNKEYPSYDSSFPMYRWETTVTNRQLEEEITAVGTILNISVTERGVGGIVKKVRVEGSDGIMTINGEGQVRAKLGNPYMKITKNDGNVMKDIESLPSAYIAIENEGVDDNNITTFHIYGGGYGHGVGMSQNGAQAMAAEGKTYEEILRFFYNGVEIREAEKETAG</sequence>
<evidence type="ECO:0000313" key="3">
    <source>
        <dbReference type="EMBL" id="MBC5711217.1"/>
    </source>
</evidence>
<keyword evidence="4" id="KW-1185">Reference proteome</keyword>
<evidence type="ECO:0000313" key="4">
    <source>
        <dbReference type="Proteomes" id="UP000634672"/>
    </source>
</evidence>
<reference evidence="3 4" key="1">
    <citation type="submission" date="2020-08" db="EMBL/GenBank/DDBJ databases">
        <title>Genome public.</title>
        <authorList>
            <person name="Liu C."/>
            <person name="Sun Q."/>
        </authorList>
    </citation>
    <scope>NUCLEOTIDE SEQUENCE [LARGE SCALE GENOMIC DNA]</scope>
    <source>
        <strain evidence="3 4">NSJ-66</strain>
    </source>
</reference>
<feature type="domain" description="Sporulation stage II protein D amidase enhancer LytB N-terminal" evidence="2">
    <location>
        <begin position="447"/>
        <end position="537"/>
    </location>
</feature>
<dbReference type="RefSeq" id="WP_187023861.1">
    <property type="nucleotide sequence ID" value="NZ_JACOPB010000016.1"/>
</dbReference>
<evidence type="ECO:0000256" key="1">
    <source>
        <dbReference type="SAM" id="Phobius"/>
    </source>
</evidence>
<gene>
    <name evidence="3" type="ORF">H8S75_25100</name>
</gene>
<accession>A0ABR7HDE6</accession>
<dbReference type="PANTHER" id="PTHR30032:SF4">
    <property type="entry name" value="AMIDASE ENHANCER"/>
    <property type="match status" value="1"/>
</dbReference>
<proteinExistence type="predicted"/>
<comment type="caution">
    <text evidence="3">The sequence shown here is derived from an EMBL/GenBank/DDBJ whole genome shotgun (WGS) entry which is preliminary data.</text>
</comment>
<dbReference type="NCBIfam" id="TIGR02669">
    <property type="entry name" value="SpoIID_LytB"/>
    <property type="match status" value="1"/>
</dbReference>
<dbReference type="EMBL" id="JACOPB010000016">
    <property type="protein sequence ID" value="MBC5711217.1"/>
    <property type="molecule type" value="Genomic_DNA"/>
</dbReference>
<dbReference type="InterPro" id="IPR051922">
    <property type="entry name" value="Bact_Sporulation_Assoc"/>
</dbReference>
<feature type="transmembrane region" description="Helical" evidence="1">
    <location>
        <begin position="7"/>
        <end position="26"/>
    </location>
</feature>
<dbReference type="InterPro" id="IPR013486">
    <property type="entry name" value="SpoIID/LytB"/>
</dbReference>